<evidence type="ECO:0000259" key="3">
    <source>
        <dbReference type="Pfam" id="PF17482"/>
    </source>
</evidence>
<dbReference type="InterPro" id="IPR020287">
    <property type="entry name" value="Tail_sheath_C"/>
</dbReference>
<organism evidence="4">
    <name type="scientific">Fundidesulfovibrio putealis</name>
    <dbReference type="NCBI Taxonomy" id="270496"/>
    <lineage>
        <taxon>Bacteria</taxon>
        <taxon>Pseudomonadati</taxon>
        <taxon>Thermodesulfobacteriota</taxon>
        <taxon>Desulfovibrionia</taxon>
        <taxon>Desulfovibrionales</taxon>
        <taxon>Desulfovibrionaceae</taxon>
        <taxon>Fundidesulfovibrio</taxon>
    </lineage>
</organism>
<dbReference type="AlphaFoldDB" id="A0A7C3W9L7"/>
<evidence type="ECO:0000313" key="4">
    <source>
        <dbReference type="EMBL" id="HGG91779.1"/>
    </source>
</evidence>
<comment type="caution">
    <text evidence="4">The sequence shown here is derived from an EMBL/GenBank/DDBJ whole genome shotgun (WGS) entry which is preliminary data.</text>
</comment>
<gene>
    <name evidence="4" type="ORF">ENR59_02355</name>
</gene>
<dbReference type="InterPro" id="IPR035089">
    <property type="entry name" value="Phage_sheath_subtilisin"/>
</dbReference>
<feature type="domain" description="Tail sheath protein C-terminal" evidence="3">
    <location>
        <begin position="373"/>
        <end position="470"/>
    </location>
</feature>
<dbReference type="PIRSF" id="PIRSF007349">
    <property type="entry name" value="Tsp_L"/>
    <property type="match status" value="1"/>
</dbReference>
<dbReference type="EMBL" id="DSRP01000164">
    <property type="protein sequence ID" value="HGG91779.1"/>
    <property type="molecule type" value="Genomic_DNA"/>
</dbReference>
<accession>A0A7C3W9L7</accession>
<protein>
    <submittedName>
        <fullName evidence="4">Phage tail protein</fullName>
    </submittedName>
</protein>
<evidence type="ECO:0000259" key="2">
    <source>
        <dbReference type="Pfam" id="PF04984"/>
    </source>
</evidence>
<evidence type="ECO:0000256" key="1">
    <source>
        <dbReference type="ARBA" id="ARBA00008005"/>
    </source>
</evidence>
<feature type="domain" description="Tail sheath protein subtilisin-like" evidence="2">
    <location>
        <begin position="203"/>
        <end position="361"/>
    </location>
</feature>
<dbReference type="InterPro" id="IPR007067">
    <property type="entry name" value="Tail_sheath"/>
</dbReference>
<sequence length="473" mass="49142">MSSANISFDTLPSSIRKPGKYFEFNTRLAVRTLPANVQRVLIVAQGNPGCVQAPLTAVDVFSDYEAALLFGPGSQAHLMARAAITANPYLRLSVIGLADDAAGIAASCTATFTGPAAGLGVVGLTIGDQTVQTAVTLGATATAIASGLADKVNSHPSLPVTAAALNGVITLTARNKGAAGNSIPVSGQAAVDGVTVAVTPMAGGATDPDITPALAAVFADGHTILVTPYAEQASLTALRQHLDAVSHALEQRGAIGVYAHTGTLAAATTLAGQVNSGRITGALLPGSVSLPWEIAAAYAAVIASEEDPARPLNTLPLTGISPPPVKKRLSRMEQETLLAGGVTPLEVGPGEKVQIVRAITTYTLDPQGVEDIALLDLTTIRTLDYVRKAMRERISLRFPREKLSARTPAKVRSELIDVAYKLEELEILEEVKANLPGLIVERDLQDPNRLNAKIPADVVNGLHIFAGRIDLLL</sequence>
<dbReference type="Pfam" id="PF17482">
    <property type="entry name" value="Phage_sheath_1C"/>
    <property type="match status" value="1"/>
</dbReference>
<reference evidence="4" key="1">
    <citation type="journal article" date="2020" name="mSystems">
        <title>Genome- and Community-Level Interaction Insights into Carbon Utilization and Element Cycling Functions of Hydrothermarchaeota in Hydrothermal Sediment.</title>
        <authorList>
            <person name="Zhou Z."/>
            <person name="Liu Y."/>
            <person name="Xu W."/>
            <person name="Pan J."/>
            <person name="Luo Z.H."/>
            <person name="Li M."/>
        </authorList>
    </citation>
    <scope>NUCLEOTIDE SEQUENCE [LARGE SCALE GENOMIC DNA]</scope>
    <source>
        <strain evidence="4">SpSt-413</strain>
    </source>
</reference>
<name>A0A7C3W9L7_9BACT</name>
<dbReference type="Pfam" id="PF04984">
    <property type="entry name" value="Phage_sheath_1"/>
    <property type="match status" value="1"/>
</dbReference>
<comment type="similarity">
    <text evidence="1">Belongs to the myoviridae tail sheath protein family.</text>
</comment>
<proteinExistence type="inferred from homology"/>